<dbReference type="InterPro" id="IPR021362">
    <property type="entry name" value="DUF2834"/>
</dbReference>
<feature type="transmembrane region" description="Helical" evidence="1">
    <location>
        <begin position="53"/>
        <end position="74"/>
    </location>
</feature>
<evidence type="ECO:0000313" key="2">
    <source>
        <dbReference type="EMBL" id="GFG94050.1"/>
    </source>
</evidence>
<keyword evidence="1" id="KW-0812">Transmembrane</keyword>
<feature type="transmembrane region" description="Helical" evidence="1">
    <location>
        <begin position="125"/>
        <end position="143"/>
    </location>
</feature>
<keyword evidence="3" id="KW-1185">Reference proteome</keyword>
<proteinExistence type="predicted"/>
<dbReference type="Proteomes" id="UP000465360">
    <property type="component" value="Unassembled WGS sequence"/>
</dbReference>
<comment type="caution">
    <text evidence="2">The sequence shown here is derived from an EMBL/GenBank/DDBJ whole genome shotgun (WGS) entry which is preliminary data.</text>
</comment>
<dbReference type="Pfam" id="PF11196">
    <property type="entry name" value="DUF2834"/>
    <property type="match status" value="1"/>
</dbReference>
<sequence length="144" mass="15490">MTTIPTSRKVLCAVYGAIALAALIATWSQNVAYFDKPGQFLGAFLNDAKVTPASRSLTADILLFLLAAVILMVIEARKHGVKFVWLYIAGGFTIAISVTFPLFLIARELRMGESDAPHLPMLDTVLLTVLAVAVAALTIWVDLG</sequence>
<name>A0A7I9YZ97_MYCBU</name>
<organism evidence="2 3">
    <name type="scientific">Mycobacterium bourgelatii</name>
    <dbReference type="NCBI Taxonomy" id="1273442"/>
    <lineage>
        <taxon>Bacteria</taxon>
        <taxon>Bacillati</taxon>
        <taxon>Actinomycetota</taxon>
        <taxon>Actinomycetes</taxon>
        <taxon>Mycobacteriales</taxon>
        <taxon>Mycobacteriaceae</taxon>
        <taxon>Mycobacterium</taxon>
    </lineage>
</organism>
<feature type="transmembrane region" description="Helical" evidence="1">
    <location>
        <begin position="83"/>
        <end position="105"/>
    </location>
</feature>
<feature type="transmembrane region" description="Helical" evidence="1">
    <location>
        <begin position="12"/>
        <end position="33"/>
    </location>
</feature>
<dbReference type="AlphaFoldDB" id="A0A7I9YZ97"/>
<evidence type="ECO:0008006" key="4">
    <source>
        <dbReference type="Google" id="ProtNLM"/>
    </source>
</evidence>
<evidence type="ECO:0000256" key="1">
    <source>
        <dbReference type="SAM" id="Phobius"/>
    </source>
</evidence>
<protein>
    <recommendedName>
        <fullName evidence="4">DUF2834 domain-containing protein</fullName>
    </recommendedName>
</protein>
<reference evidence="2 3" key="1">
    <citation type="journal article" date="2019" name="Emerg. Microbes Infect.">
        <title>Comprehensive subspecies identification of 175 nontuberculous mycobacteria species based on 7547 genomic profiles.</title>
        <authorList>
            <person name="Matsumoto Y."/>
            <person name="Kinjo T."/>
            <person name="Motooka D."/>
            <person name="Nabeya D."/>
            <person name="Jung N."/>
            <person name="Uechi K."/>
            <person name="Horii T."/>
            <person name="Iida T."/>
            <person name="Fujita J."/>
            <person name="Nakamura S."/>
        </authorList>
    </citation>
    <scope>NUCLEOTIDE SEQUENCE [LARGE SCALE GENOMIC DNA]</scope>
    <source>
        <strain evidence="2 3">JCM 30725</strain>
    </source>
</reference>
<accession>A0A7I9YZ97</accession>
<dbReference type="EMBL" id="BLKZ01000002">
    <property type="protein sequence ID" value="GFG94050.1"/>
    <property type="molecule type" value="Genomic_DNA"/>
</dbReference>
<dbReference type="RefSeq" id="WP_240355996.1">
    <property type="nucleotide sequence ID" value="NZ_BLKZ01000002.1"/>
</dbReference>
<keyword evidence="1" id="KW-0472">Membrane</keyword>
<evidence type="ECO:0000313" key="3">
    <source>
        <dbReference type="Proteomes" id="UP000465360"/>
    </source>
</evidence>
<keyword evidence="1" id="KW-1133">Transmembrane helix</keyword>
<gene>
    <name evidence="2" type="ORF">MBOU_60920</name>
</gene>